<dbReference type="Gene3D" id="1.10.10.10">
    <property type="entry name" value="Winged helix-like DNA-binding domain superfamily/Winged helix DNA-binding domain"/>
    <property type="match status" value="2"/>
</dbReference>
<dbReference type="FunFam" id="1.10.10.10:FF:000024">
    <property type="entry name" value="U5 small nuclear ribonucleoprotein helicase"/>
    <property type="match status" value="1"/>
</dbReference>
<keyword evidence="4" id="KW-0067">ATP-binding</keyword>
<organism evidence="7 8">
    <name type="scientific">Candida verbasci</name>
    <dbReference type="NCBI Taxonomy" id="1227364"/>
    <lineage>
        <taxon>Eukaryota</taxon>
        <taxon>Fungi</taxon>
        <taxon>Dikarya</taxon>
        <taxon>Ascomycota</taxon>
        <taxon>Saccharomycotina</taxon>
        <taxon>Pichiomycetes</taxon>
        <taxon>Debaryomycetaceae</taxon>
        <taxon>Candida/Lodderomyces clade</taxon>
        <taxon>Candida</taxon>
    </lineage>
</organism>
<dbReference type="InterPro" id="IPR027417">
    <property type="entry name" value="P-loop_NTPase"/>
</dbReference>
<dbReference type="GO" id="GO:0005524">
    <property type="term" value="F:ATP binding"/>
    <property type="evidence" value="ECO:0007669"/>
    <property type="project" value="UniProtKB-KW"/>
</dbReference>
<sequence>MSLRQKRPREDEISSIVGKISVKDMGSNYKSETIKKDKVEKIEEVDQTFEEFLNKIYTFIPDASHEVIHSASELFIENLSSADITIQDKRKVIEDLLNVKINDIEFNDLINLAKTISRGQNKEEDNEKANYVAVEFNESEEEEIEDIGEEEPEEVQEEKEINWAWFQSNIPNSQQEEIISLLSSDADFESLNEIKLNEELLAKCTENRWKIVFTKKLEELPKEEVVKEMEQVNLTSLIQELIGDQPTKKQKTSRIPQRIDLQKIIFTTSVDTTKVKLPPGTFQENKKSYDIITIPPPSPPKSDEELVAISELPNWAQEAFPSNETQSFNRIQSKIYPKAFETNDNLLICAPTGAGKTNVAVLTILKTISNHRINDKINKNFKIVYIAPLKALVQEQMREFQRRLSVFGITVNELTGDSTLSKKQIHETQIIVTTPEKWDIITRKSPDYVNLVKLLIIDEIHLLHDERGPVLESIVSRSLRQDSVVRIVGLSATLPNYNDVAKFIRVNEDSLFYFDGSYRPCPLQQEFVGIKEKKAIKKITAMNEACCDRMYASLERNHQLIVFVHSRNETATTAKYLIDKLAESDINLLENVGTKEILNQESESMSGKLKEIIPFGFGIHHAGLNKTDRSTVEDLFAQGHLRVLVSTATLAWGVNLPAHTVIIKGTETYSPELGTWVQLSPQDILQMLGRAGRPRYDKNGEGIIITSQDEIQYYLALLNQQLPIESKLITKLVDSINAEIVAGSIKSIEDGIEWLGYTYFFIRMLQSPNKYGVEPDYDFKLDPTLFQKRMDLIYTSLLILREHKLIIFDGKFVRSTELGKIASFFYINYETVNIYGKSLKPWHSETDVLTIFSKSVEFKYIPLRQEEKIEINKLMEKAPIPVKELPSDPSAKINILLQTYISKLNLDGFALIADMIYIKQSAGRLLRAIYEISKLKKWSSLSKLLLNFCKMVENRIWLNNSPLRQFNNVPQQIIKSTEMSYLPWMKYFHLNAEELSEALNLKASMAKILESYVHSFPKLSSNYKLKPINETMAKLEIEILPEWNWANESGNQEVFEIFLEDCNGSELLYDDLLVIKKKNVNQIHVIDIIVDIKKPLMPNYLLSFINNKWVNCTWKLPILLNINLPKISNLYLSYDENEKIKPNDFEQLQIEDFNRLQSAVFEPVYNSNENVFIGSARGDGKITVLELSILNQLRQNRGKVVYLNSSQEIVSKLFKKWNKLFDDVYTLTGNLKTDISIINESSIILSTPEQFNLLTKRWKSKKNFKLFDLLFLDDLHTINTDINYEIFLTRLKMFKSQWEDYELRVVACSLPLDNVRDVCDWLSIPKSEIYNFPLSERSNNIKEIKLSIGENKHIEKEIDQKSIVFVPTFNKVLELVSKLDYESVDLQEIEKYTTRIQDRKVKMLLEKGIGIYYSCMNKIDQLIVEKLFDSGLIKSLIATKDTCNYIPQAHKVIIYGTSYLDEYEHRNIDYSIVEIAEMTGSCADSGVVHIYLSNANMIEYYNTFINSGVVIESDLLSYLFELLISNLSNGIIKTRQNCIDLLTYSFYYKRLFKNPSYYQLKDVSSMGSSEYLSDKIENVIEELVRQEFIEDKEENFEVLNKCVISSHYNLMFETMNNLSQLSNKSKLKDIIQIISKSTEFESLIIREGEVTNLENLQNKVPIKLTTDSNTPYYKTFILLQIHISRLSHLLTPDLQSDLKFILEKVLPIINGLVDLLSSQGYLNSLIVMDFSQMIVQSLWSSENILKQIPNIGAFELEKCKQYNVETVYDLMSLEDDERNDILQKQDDEKLNEIANFINSYPNIEVNYKMEGKIVVDEPKIITVTIDRDEELESLDVVSPLPFPKEENWWIVIGDKLINQLYAIKKINIMKTTQSYDLEVTLTNEGDRDLRIYLICDSYIDSDKEIVVPINV</sequence>
<dbReference type="GO" id="GO:0003678">
    <property type="term" value="F:DNA helicase activity"/>
    <property type="evidence" value="ECO:0007669"/>
    <property type="project" value="TreeGrafter"/>
</dbReference>
<dbReference type="SUPFAM" id="SSF81296">
    <property type="entry name" value="E set domains"/>
    <property type="match status" value="1"/>
</dbReference>
<evidence type="ECO:0000313" key="8">
    <source>
        <dbReference type="Proteomes" id="UP001152885"/>
    </source>
</evidence>
<dbReference type="EMBL" id="CANTUO010000004">
    <property type="protein sequence ID" value="CAI5759394.1"/>
    <property type="molecule type" value="Genomic_DNA"/>
</dbReference>
<dbReference type="Gene3D" id="2.60.40.150">
    <property type="entry name" value="C2 domain"/>
    <property type="match status" value="2"/>
</dbReference>
<dbReference type="InterPro" id="IPR004179">
    <property type="entry name" value="Sec63-dom"/>
</dbReference>
<dbReference type="InterPro" id="IPR011545">
    <property type="entry name" value="DEAD/DEAH_box_helicase_dom"/>
</dbReference>
<gene>
    <name evidence="7" type="ORF">CANVERA_P3907</name>
</gene>
<dbReference type="SMART" id="SM00490">
    <property type="entry name" value="HELICc"/>
    <property type="match status" value="1"/>
</dbReference>
<dbReference type="PIRSF" id="PIRSF039073">
    <property type="entry name" value="BRR2"/>
    <property type="match status" value="1"/>
</dbReference>
<dbReference type="PROSITE" id="PS51192">
    <property type="entry name" value="HELICASE_ATP_BIND_1"/>
    <property type="match status" value="2"/>
</dbReference>
<dbReference type="InterPro" id="IPR001650">
    <property type="entry name" value="Helicase_C-like"/>
</dbReference>
<dbReference type="GO" id="GO:0000712">
    <property type="term" value="P:resolution of meiotic recombination intermediates"/>
    <property type="evidence" value="ECO:0007669"/>
    <property type="project" value="TreeGrafter"/>
</dbReference>
<dbReference type="InterPro" id="IPR014001">
    <property type="entry name" value="Helicase_ATP-bd"/>
</dbReference>
<dbReference type="InterPro" id="IPR057842">
    <property type="entry name" value="WH_MER3"/>
</dbReference>
<dbReference type="FunFam" id="3.40.50.300:FF:000102">
    <property type="entry name" value="RNA helicase, activating signal cointegrator 1"/>
    <property type="match status" value="1"/>
</dbReference>
<dbReference type="FunFam" id="1.10.3380.10:FF:000001">
    <property type="entry name" value="U5 small nuclear ribonucleoprotein helicase"/>
    <property type="match status" value="1"/>
</dbReference>
<dbReference type="SMART" id="SM00973">
    <property type="entry name" value="Sec63"/>
    <property type="match status" value="2"/>
</dbReference>
<dbReference type="SUPFAM" id="SSF46785">
    <property type="entry name" value="Winged helix' DNA-binding domain"/>
    <property type="match status" value="1"/>
</dbReference>
<evidence type="ECO:0000259" key="5">
    <source>
        <dbReference type="PROSITE" id="PS51192"/>
    </source>
</evidence>
<dbReference type="GO" id="GO:0003676">
    <property type="term" value="F:nucleic acid binding"/>
    <property type="evidence" value="ECO:0007669"/>
    <property type="project" value="InterPro"/>
</dbReference>
<feature type="domain" description="Helicase C-terminal" evidence="6">
    <location>
        <begin position="522"/>
        <end position="752"/>
    </location>
</feature>
<evidence type="ECO:0000259" key="6">
    <source>
        <dbReference type="PROSITE" id="PS51194"/>
    </source>
</evidence>
<evidence type="ECO:0000256" key="2">
    <source>
        <dbReference type="ARBA" id="ARBA00022801"/>
    </source>
</evidence>
<comment type="caution">
    <text evidence="7">The sequence shown here is derived from an EMBL/GenBank/DDBJ whole genome shotgun (WGS) entry which is preliminary data.</text>
</comment>
<dbReference type="InterPro" id="IPR036390">
    <property type="entry name" value="WH_DNA-bd_sf"/>
</dbReference>
<evidence type="ECO:0008006" key="9">
    <source>
        <dbReference type="Google" id="ProtNLM"/>
    </source>
</evidence>
<name>A0A9W4TW05_9ASCO</name>
<keyword evidence="1" id="KW-0547">Nucleotide-binding</keyword>
<dbReference type="Gene3D" id="1.10.3380.10">
    <property type="entry name" value="Sec63 N-terminal domain-like domain"/>
    <property type="match status" value="2"/>
</dbReference>
<dbReference type="InterPro" id="IPR036388">
    <property type="entry name" value="WH-like_DNA-bd_sf"/>
</dbReference>
<dbReference type="InterPro" id="IPR035892">
    <property type="entry name" value="C2_domain_sf"/>
</dbReference>
<dbReference type="FunFam" id="3.40.50.300:FF:000062">
    <property type="entry name" value="U5 small nuclear ribonucleoprotein helicase"/>
    <property type="match status" value="1"/>
</dbReference>
<keyword evidence="8" id="KW-1185">Reference proteome</keyword>
<evidence type="ECO:0000256" key="3">
    <source>
        <dbReference type="ARBA" id="ARBA00022806"/>
    </source>
</evidence>
<dbReference type="Pfam" id="PF02889">
    <property type="entry name" value="Sec63"/>
    <property type="match status" value="2"/>
</dbReference>
<dbReference type="Pfam" id="PF00270">
    <property type="entry name" value="DEAD"/>
    <property type="match status" value="2"/>
</dbReference>
<reference evidence="7" key="1">
    <citation type="submission" date="2022-12" db="EMBL/GenBank/DDBJ databases">
        <authorList>
            <person name="Brejova B."/>
        </authorList>
    </citation>
    <scope>NUCLEOTIDE SEQUENCE</scope>
</reference>
<dbReference type="SMART" id="SM00487">
    <property type="entry name" value="DEXDc"/>
    <property type="match status" value="2"/>
</dbReference>
<dbReference type="PANTHER" id="PTHR47961">
    <property type="entry name" value="DNA POLYMERASE THETA, PUTATIVE (AFU_ORTHOLOGUE AFUA_1G05260)-RELATED"/>
    <property type="match status" value="1"/>
</dbReference>
<keyword evidence="3" id="KW-0347">Helicase</keyword>
<dbReference type="PROSITE" id="PS51194">
    <property type="entry name" value="HELICASE_CTER"/>
    <property type="match status" value="1"/>
</dbReference>
<dbReference type="InterPro" id="IPR050474">
    <property type="entry name" value="Hel308_SKI2-like"/>
</dbReference>
<dbReference type="CDD" id="cd18795">
    <property type="entry name" value="SF2_C_Ski2"/>
    <property type="match status" value="1"/>
</dbReference>
<dbReference type="Proteomes" id="UP001152885">
    <property type="component" value="Unassembled WGS sequence"/>
</dbReference>
<dbReference type="InterPro" id="IPR048863">
    <property type="entry name" value="BRR2_plug"/>
</dbReference>
<dbReference type="SUPFAM" id="SSF158702">
    <property type="entry name" value="Sec63 N-terminal domain-like"/>
    <property type="match status" value="2"/>
</dbReference>
<evidence type="ECO:0000313" key="7">
    <source>
        <dbReference type="EMBL" id="CAI5759394.1"/>
    </source>
</evidence>
<evidence type="ECO:0000256" key="4">
    <source>
        <dbReference type="ARBA" id="ARBA00022840"/>
    </source>
</evidence>
<dbReference type="GO" id="GO:0016787">
    <property type="term" value="F:hydrolase activity"/>
    <property type="evidence" value="ECO:0007669"/>
    <property type="project" value="UniProtKB-KW"/>
</dbReference>
<protein>
    <recommendedName>
        <fullName evidence="9">RNA helicase</fullName>
    </recommendedName>
</protein>
<feature type="domain" description="Helicase ATP-binding" evidence="5">
    <location>
        <begin position="1162"/>
        <end position="1330"/>
    </location>
</feature>
<dbReference type="Pfam" id="PF00271">
    <property type="entry name" value="Helicase_C"/>
    <property type="match status" value="1"/>
</dbReference>
<dbReference type="Gene3D" id="3.40.50.300">
    <property type="entry name" value="P-loop containing nucleotide triphosphate hydrolases"/>
    <property type="match status" value="4"/>
</dbReference>
<evidence type="ECO:0000256" key="1">
    <source>
        <dbReference type="ARBA" id="ARBA00022741"/>
    </source>
</evidence>
<dbReference type="SUPFAM" id="SSF52540">
    <property type="entry name" value="P-loop containing nucleoside triphosphate hydrolases"/>
    <property type="match status" value="3"/>
</dbReference>
<dbReference type="Gene3D" id="1.10.150.20">
    <property type="entry name" value="5' to 3' exonuclease, C-terminal subdomain"/>
    <property type="match status" value="2"/>
</dbReference>
<dbReference type="PANTHER" id="PTHR47961:SF4">
    <property type="entry name" value="ACTIVATING SIGNAL COINTEGRATOR 1 COMPLEX SUBUNIT 3"/>
    <property type="match status" value="1"/>
</dbReference>
<dbReference type="GO" id="GO:0005634">
    <property type="term" value="C:nucleus"/>
    <property type="evidence" value="ECO:0007669"/>
    <property type="project" value="TreeGrafter"/>
</dbReference>
<dbReference type="Pfam" id="PF23445">
    <property type="entry name" value="WHD_SNRNP200"/>
    <property type="match status" value="2"/>
</dbReference>
<keyword evidence="2" id="KW-0378">Hydrolase</keyword>
<dbReference type="OrthoDB" id="5575at2759"/>
<accession>A0A9W4TW05</accession>
<dbReference type="InterPro" id="IPR014756">
    <property type="entry name" value="Ig_E-set"/>
</dbReference>
<proteinExistence type="predicted"/>
<dbReference type="Pfam" id="PF21188">
    <property type="entry name" value="BRR2_plug"/>
    <property type="match status" value="1"/>
</dbReference>
<feature type="domain" description="Helicase ATP-binding" evidence="5">
    <location>
        <begin position="337"/>
        <end position="512"/>
    </location>
</feature>